<name>A0A1G9DL35_9LACT</name>
<dbReference type="EMBL" id="FNFK01000046">
    <property type="protein sequence ID" value="SDK64613.1"/>
    <property type="molecule type" value="Genomic_DNA"/>
</dbReference>
<dbReference type="AlphaFoldDB" id="A0A1G9DL35"/>
<dbReference type="RefSeq" id="WP_091268250.1">
    <property type="nucleotide sequence ID" value="NZ_FNFK01000046.1"/>
</dbReference>
<evidence type="ECO:0000256" key="1">
    <source>
        <dbReference type="SAM" id="MobiDB-lite"/>
    </source>
</evidence>
<dbReference type="STRING" id="426701.SAMN04488098_104613"/>
<evidence type="ECO:0000313" key="3">
    <source>
        <dbReference type="Proteomes" id="UP000199433"/>
    </source>
</evidence>
<accession>A0A1G9DL35</accession>
<sequence length="498" mass="55587">MISHVDTYKHTDQGIAAYVDYLNSIRLSELMSSINTILQAETKKLAELDSRKFDALSHIERSTSNIEKLIDSQRGGPFGVNGFIAEFAEEGIRNARNAYTGMQETVSVINNNGPADLKIGSNDIQMKFYRNPTEGLKLASNYSDMSMMYPSDQAELFNKIMRGDTDIVFNNEKLLPNQIDKIRSLIEDESIRRNEPYNKWIHASELKYDEVQKENIQETLNSSKESILRDSEHDQEEISSNSKKEQVAAQKKAAPSFSEAHKVAATGAAFQGGLNLSVFIYNRHKEGKKVWEFESEDWKEAGLKVGEGSLKGGITGYSIYGLTNVLHLSAPSAGAITSGTYGLFRAVIQYRTGKIDDDDFIDLLVLNATDSTGAAIGAAIGQAVIPVPVIGAVIGSITLSTIQGLGKKVLNKKERQLLDDYQMKLNTHIEKLDKTHREIYEQQINKYIELGELQVYSFRLNINIDLKLNGSIDLARKVGVADDKILHNKMEIDDYFLI</sequence>
<reference evidence="3" key="1">
    <citation type="submission" date="2016-10" db="EMBL/GenBank/DDBJ databases">
        <authorList>
            <person name="Varghese N."/>
            <person name="Submissions S."/>
        </authorList>
    </citation>
    <scope>NUCLEOTIDE SEQUENCE [LARGE SCALE GENOMIC DNA]</scope>
    <source>
        <strain evidence="3">DSM 19181</strain>
    </source>
</reference>
<gene>
    <name evidence="2" type="ORF">SAMN04488098_104613</name>
</gene>
<feature type="region of interest" description="Disordered" evidence="1">
    <location>
        <begin position="220"/>
        <end position="248"/>
    </location>
</feature>
<evidence type="ECO:0000313" key="2">
    <source>
        <dbReference type="EMBL" id="SDK64613.1"/>
    </source>
</evidence>
<dbReference type="OrthoDB" id="9125539at2"/>
<keyword evidence="3" id="KW-1185">Reference proteome</keyword>
<proteinExistence type="predicted"/>
<protein>
    <recommendedName>
        <fullName evidence="4">LXG domain of WXG superfamily protein</fullName>
    </recommendedName>
</protein>
<organism evidence="2 3">
    <name type="scientific">Alkalibacterium thalassium</name>
    <dbReference type="NCBI Taxonomy" id="426701"/>
    <lineage>
        <taxon>Bacteria</taxon>
        <taxon>Bacillati</taxon>
        <taxon>Bacillota</taxon>
        <taxon>Bacilli</taxon>
        <taxon>Lactobacillales</taxon>
        <taxon>Carnobacteriaceae</taxon>
        <taxon>Alkalibacterium</taxon>
    </lineage>
</organism>
<dbReference type="Proteomes" id="UP000199433">
    <property type="component" value="Unassembled WGS sequence"/>
</dbReference>
<evidence type="ECO:0008006" key="4">
    <source>
        <dbReference type="Google" id="ProtNLM"/>
    </source>
</evidence>